<dbReference type="SUPFAM" id="SSF51126">
    <property type="entry name" value="Pectin lyase-like"/>
    <property type="match status" value="1"/>
</dbReference>
<reference evidence="3 4" key="1">
    <citation type="submission" date="2017-03" db="EMBL/GenBank/DDBJ databases">
        <authorList>
            <person name="Afonso C.L."/>
            <person name="Miller P.J."/>
            <person name="Scott M.A."/>
            <person name="Spackman E."/>
            <person name="Goraichik I."/>
            <person name="Dimitrov K.M."/>
            <person name="Suarez D.L."/>
            <person name="Swayne D.E."/>
        </authorList>
    </citation>
    <scope>NUCLEOTIDE SEQUENCE [LARGE SCALE GENOMIC DNA]</scope>
    <source>
        <strain evidence="3 4">CECT 7450</strain>
    </source>
</reference>
<dbReference type="EMBL" id="FWFX01000010">
    <property type="protein sequence ID" value="SLN59277.1"/>
    <property type="molecule type" value="Genomic_DNA"/>
</dbReference>
<dbReference type="InterPro" id="IPR012334">
    <property type="entry name" value="Pectin_lyas_fold"/>
</dbReference>
<sequence length="860" mass="91662">MTIFYSSDLGWKAGQDITKEFAAIANSFKPGDTFVFDAMYDISGSNIEIPENFTLKGSTPGAGFNVTDTDANSRPLLELSDGTSLVDLTVTHESSSSGKSNKVTIKAAADDVTILNSSFSGNTGIFIDVTGDNLLVEDTHFDGAYYQMRWLGDNTNHVVKNTLFENALGDGLKTARGDGEGTINATIIDSVFLNNERDGIDTTGGFKDSSVIDSYFVGNGVSALDIKTPIWEKADLSLDQTARNITITGSEFINNGGGSQIILTTNDRAELLNNSNARDWIVQDVYISDSIFENTGSTSKNMVLARGASGIHAEDVTFLGKIKAYQDVVHSAIDHVTIDLNTDLTISNVTYGDPRKGTLDVDYAGMAGPDWSEPSVTPPKDETPAPDPEPETPDPTPTPPEEPTDPAPDDEASVGDTTVTSASSLLNFYLADASSDKTISQLGDSSNIDSSLTNGKYLTLYATSQDGGPNIGSVKLSIDGFGSRMENVEPFALFGDNGKGDFFGSKELSEGTYTAEVTVYEGRSGKGDVLETVSFEFTVGGEASTPVVTPTDPIVDDPVDPVVADPVEPDPDPVDVVEQETDLAPDVISQVPYSQLLNLQLIDTTTDQVLVDMNQGAKLSSDDLEGRYVTLSAEAINPDVGIGSVKIEFDGQHSRIENVEPYALFGDNGKGNFYGGEKIDDGIHTATLTVYSGRGGKGSVLEEVTLNFEVGDYDSVLIDGSSTTISSYSASQDTGTATVTNAQKTIQLEDSAWKTMDVSMEITESTVLEFDFKSDAEGEIQGIALLGDGGDLESRFFQLDGSQVLGIQDFNEQYDTGSGFNSYSIKVGEYFTGRVDQLVLVSDDDAGVGALSTFEDISFI</sequence>
<evidence type="ECO:0000256" key="1">
    <source>
        <dbReference type="SAM" id="MobiDB-lite"/>
    </source>
</evidence>
<dbReference type="SMART" id="SM00710">
    <property type="entry name" value="PbH1"/>
    <property type="match status" value="7"/>
</dbReference>
<dbReference type="Pfam" id="PF13229">
    <property type="entry name" value="Beta_helix"/>
    <property type="match status" value="1"/>
</dbReference>
<evidence type="ECO:0000259" key="2">
    <source>
        <dbReference type="Pfam" id="PF13229"/>
    </source>
</evidence>
<dbReference type="InterPro" id="IPR011050">
    <property type="entry name" value="Pectin_lyase_fold/virulence"/>
</dbReference>
<accession>A0A1X6ZRF7</accession>
<feature type="compositionally biased region" description="Acidic residues" evidence="1">
    <location>
        <begin position="402"/>
        <end position="413"/>
    </location>
</feature>
<evidence type="ECO:0000313" key="4">
    <source>
        <dbReference type="Proteomes" id="UP000193061"/>
    </source>
</evidence>
<dbReference type="OrthoDB" id="7854770at2"/>
<dbReference type="InterPro" id="IPR006626">
    <property type="entry name" value="PbH1"/>
</dbReference>
<organism evidence="3 4">
    <name type="scientific">Roseovarius albus</name>
    <dbReference type="NCBI Taxonomy" id="1247867"/>
    <lineage>
        <taxon>Bacteria</taxon>
        <taxon>Pseudomonadati</taxon>
        <taxon>Pseudomonadota</taxon>
        <taxon>Alphaproteobacteria</taxon>
        <taxon>Rhodobacterales</taxon>
        <taxon>Roseobacteraceae</taxon>
        <taxon>Roseovarius</taxon>
    </lineage>
</organism>
<dbReference type="Gene3D" id="2.160.20.10">
    <property type="entry name" value="Single-stranded right-handed beta-helix, Pectin lyase-like"/>
    <property type="match status" value="1"/>
</dbReference>
<feature type="domain" description="Right handed beta helix" evidence="2">
    <location>
        <begin position="99"/>
        <end position="213"/>
    </location>
</feature>
<keyword evidence="4" id="KW-1185">Reference proteome</keyword>
<evidence type="ECO:0000313" key="3">
    <source>
        <dbReference type="EMBL" id="SLN59277.1"/>
    </source>
</evidence>
<gene>
    <name evidence="3" type="ORF">ROA7450_03067</name>
</gene>
<dbReference type="Proteomes" id="UP000193061">
    <property type="component" value="Unassembled WGS sequence"/>
</dbReference>
<protein>
    <recommendedName>
        <fullName evidence="2">Right handed beta helix domain-containing protein</fullName>
    </recommendedName>
</protein>
<proteinExistence type="predicted"/>
<dbReference type="AlphaFoldDB" id="A0A1X6ZRF7"/>
<dbReference type="RefSeq" id="WP_085806692.1">
    <property type="nucleotide sequence ID" value="NZ_FWFX01000010.1"/>
</dbReference>
<feature type="region of interest" description="Disordered" evidence="1">
    <location>
        <begin position="360"/>
        <end position="418"/>
    </location>
</feature>
<name>A0A1X6ZRF7_9RHOB</name>
<dbReference type="InterPro" id="IPR039448">
    <property type="entry name" value="Beta_helix"/>
</dbReference>